<dbReference type="Pfam" id="PF01061">
    <property type="entry name" value="ABC2_membrane"/>
    <property type="match status" value="2"/>
</dbReference>
<dbReference type="EMBL" id="JABEYC010001142">
    <property type="protein sequence ID" value="KAF4968706.1"/>
    <property type="molecule type" value="Genomic_DNA"/>
</dbReference>
<reference evidence="10" key="1">
    <citation type="journal article" date="2020" name="BMC Genomics">
        <title>Correction to: Identification and distribution of gene clusters required for synthesis of sphingolipid metabolism inhibitors in diverse species of the filamentous fungus Fusarium.</title>
        <authorList>
            <person name="Kim H.S."/>
            <person name="Lohmar J.M."/>
            <person name="Busman M."/>
            <person name="Brown D.W."/>
            <person name="Naumann T.A."/>
            <person name="Divon H.H."/>
            <person name="Lysoe E."/>
            <person name="Uhlig S."/>
            <person name="Proctor R.H."/>
        </authorList>
    </citation>
    <scope>NUCLEOTIDE SEQUENCE</scope>
    <source>
        <strain evidence="10">NRRL 22465</strain>
    </source>
</reference>
<dbReference type="PANTHER" id="PTHR48041">
    <property type="entry name" value="ABC TRANSPORTER G FAMILY MEMBER 28"/>
    <property type="match status" value="1"/>
</dbReference>
<keyword evidence="3 8" id="KW-0812">Transmembrane</keyword>
<comment type="subcellular location">
    <subcellularLocation>
        <location evidence="1">Membrane</location>
        <topology evidence="1">Multi-pass membrane protein</topology>
    </subcellularLocation>
</comment>
<feature type="transmembrane region" description="Helical" evidence="8">
    <location>
        <begin position="1042"/>
        <end position="1060"/>
    </location>
</feature>
<name>A0A8H4U2P9_9HYPO</name>
<feature type="transmembrane region" description="Helical" evidence="8">
    <location>
        <begin position="539"/>
        <end position="558"/>
    </location>
</feature>
<evidence type="ECO:0000256" key="6">
    <source>
        <dbReference type="ARBA" id="ARBA00022989"/>
    </source>
</evidence>
<keyword evidence="5" id="KW-0067">ATP-binding</keyword>
<evidence type="ECO:0000313" key="11">
    <source>
        <dbReference type="Proteomes" id="UP000635477"/>
    </source>
</evidence>
<feature type="domain" description="ABC transporter" evidence="9">
    <location>
        <begin position="698"/>
        <end position="945"/>
    </location>
</feature>
<dbReference type="PANTHER" id="PTHR48041:SF119">
    <property type="entry name" value="ROA1P"/>
    <property type="match status" value="1"/>
</dbReference>
<keyword evidence="2" id="KW-0813">Transport</keyword>
<feature type="transmembrane region" description="Helical" evidence="8">
    <location>
        <begin position="1178"/>
        <end position="1205"/>
    </location>
</feature>
<feature type="domain" description="ABC transporter" evidence="9">
    <location>
        <begin position="58"/>
        <end position="307"/>
    </location>
</feature>
<dbReference type="Pfam" id="PF19055">
    <property type="entry name" value="ABC2_membrane_7"/>
    <property type="match status" value="2"/>
</dbReference>
<keyword evidence="4" id="KW-0547">Nucleotide-binding</keyword>
<dbReference type="SUPFAM" id="SSF52540">
    <property type="entry name" value="P-loop containing nucleoside triphosphate hydrolases"/>
    <property type="match status" value="2"/>
</dbReference>
<dbReference type="InterPro" id="IPR050352">
    <property type="entry name" value="ABCG_transporters"/>
</dbReference>
<evidence type="ECO:0000256" key="3">
    <source>
        <dbReference type="ARBA" id="ARBA00022692"/>
    </source>
</evidence>
<evidence type="ECO:0000256" key="5">
    <source>
        <dbReference type="ARBA" id="ARBA00022840"/>
    </source>
</evidence>
<reference evidence="10" key="2">
    <citation type="submission" date="2020-05" db="EMBL/GenBank/DDBJ databases">
        <authorList>
            <person name="Kim H.-S."/>
            <person name="Proctor R.H."/>
            <person name="Brown D.W."/>
        </authorList>
    </citation>
    <scope>NUCLEOTIDE SEQUENCE</scope>
    <source>
        <strain evidence="10">NRRL 22465</strain>
    </source>
</reference>
<accession>A0A8H4U2P9</accession>
<dbReference type="InterPro" id="IPR043926">
    <property type="entry name" value="ABCG_dom"/>
</dbReference>
<dbReference type="Gene3D" id="3.40.50.300">
    <property type="entry name" value="P-loop containing nucleotide triphosphate hydrolases"/>
    <property type="match status" value="2"/>
</dbReference>
<evidence type="ECO:0000256" key="8">
    <source>
        <dbReference type="SAM" id="Phobius"/>
    </source>
</evidence>
<keyword evidence="6 8" id="KW-1133">Transmembrane helix</keyword>
<evidence type="ECO:0000256" key="7">
    <source>
        <dbReference type="ARBA" id="ARBA00023136"/>
    </source>
</evidence>
<evidence type="ECO:0000256" key="2">
    <source>
        <dbReference type="ARBA" id="ARBA00022448"/>
    </source>
</evidence>
<feature type="transmembrane region" description="Helical" evidence="8">
    <location>
        <begin position="1129"/>
        <end position="1157"/>
    </location>
</feature>
<dbReference type="Pfam" id="PF00005">
    <property type="entry name" value="ABC_tran"/>
    <property type="match status" value="2"/>
</dbReference>
<dbReference type="GO" id="GO:0016887">
    <property type="term" value="F:ATP hydrolysis activity"/>
    <property type="evidence" value="ECO:0007669"/>
    <property type="project" value="InterPro"/>
</dbReference>
<sequence length="1286" mass="141667">MNQSLNSTQDISSDISLDQSLLLVNYQKGSHSAIPAKKIFSDKVEPVNVQIRDLGVELTTKEVWPGLLSRITSKPTPRPPKELLRSVSGDIQAGSLTAIIGASGSGKTTLLDALSDRLAGRARVSQGHALFNGKPRAGNIRYAYVTQQDVLLPTLTVRETLRYAADLRLPPPATAQERHDVVEDIINELALQGCANTRIGNSQDRGCSGGEKRRVSIGIQLLANPSLLYLDEPTTGLDAANAFQLATTLRNLSRRGRAIIMTIHQPRSEIWSLLDDLIVLADGGSVFSGPLSDSLGWFETHGFEKPPFINPADFIIDTTAIDYRDTLSESKTTARINALRSSWSAESQRRFPFTGHGCPLPSALSQSNGKHTSQSRQLRVLIKRNTQVAYRDPLGMTASIAEAILMGLAVGYMFYDTGRDQAGIRSRQGCLFVAASLQGYVVLIFETYRMTLDLPIFDREALEQCVSPLAFVLSRRLAKLPTEDLPVPLLFSTLIYFMSGLDRQVNKFFVFVLITLLNHYIAVVCAMACVVISRNFATASLIASLIYTLQSIASGMIVQVDTIPVYVRWTRWITYTYYTFSAYIGNEFQDSFYDCPFESHESDPRCAQYNGELIIKLLGFRQNWTGRAIACMVAFVIFFVCFSIMGLQYLKPTSIAVARAPKLQKELSPSLGIPGEPPVAKRRSMAVELRRFALTLSIRSLRNIRTGPKQKVILHSVNARFDPGLLNVIIGPSGSGKSSLLHAIGQRLHNSINVKYHRSGTITLDGIEPSDQIFKSMCSYVHQDDELLLPAMTVRETLRYAAALRLPRSMSTNDKHQRAEEILFKMGLKNCANTLIGCELFRGISGGEKRRVSLAVQILADPQILLVDEPTSGLDAFTANSIIRVLKDLAEEGRTIIMAIHQPRSDLYSLFGNILLLSHGGSSAYSGPAEDMIEYFGHCGYDCPTQTNPADFVLDKVTCFRDQSPGAGVSSEQVEHLLDLWEQQQGTIEAEMSPTMEHPPETLAKLDTMIPTMTPLHKSVPLLVRRAVTNTCRQPQLVLSRIMQSSGVAIIFTLFFAPLGHDYLSIQTRMGFFQQLGGFYVIGMLTNAAIYPDERDVAYREVQDGAYSLGSFLASYTIVELPFEMLNSLFFGILAVFAVGLPHTAGAYFAASLACFSGLSCGESLGIMFNTLFSHTGFAINLMGVFLALANSMAGILSLSMPALFRALNYLSPIRYQVRGLAYFSMRGLSFKCSFDDETCPISNGQQALELYKLDESPVVSIAGLVACAIVYRLLAWLVLTGARRD</sequence>
<dbReference type="InterPro" id="IPR003439">
    <property type="entry name" value="ABC_transporter-like_ATP-bd"/>
</dbReference>
<dbReference type="InterPro" id="IPR003593">
    <property type="entry name" value="AAA+_ATPase"/>
</dbReference>
<keyword evidence="7 8" id="KW-0472">Membrane</keyword>
<dbReference type="GO" id="GO:0005524">
    <property type="term" value="F:ATP binding"/>
    <property type="evidence" value="ECO:0007669"/>
    <property type="project" value="UniProtKB-KW"/>
</dbReference>
<dbReference type="OrthoDB" id="66620at2759"/>
<dbReference type="GO" id="GO:0016020">
    <property type="term" value="C:membrane"/>
    <property type="evidence" value="ECO:0007669"/>
    <property type="project" value="UniProtKB-SubCell"/>
</dbReference>
<organism evidence="10 11">
    <name type="scientific">Fusarium zealandicum</name>
    <dbReference type="NCBI Taxonomy" id="1053134"/>
    <lineage>
        <taxon>Eukaryota</taxon>
        <taxon>Fungi</taxon>
        <taxon>Dikarya</taxon>
        <taxon>Ascomycota</taxon>
        <taxon>Pezizomycotina</taxon>
        <taxon>Sordariomycetes</taxon>
        <taxon>Hypocreomycetidae</taxon>
        <taxon>Hypocreales</taxon>
        <taxon>Nectriaceae</taxon>
        <taxon>Fusarium</taxon>
        <taxon>Fusarium staphyleae species complex</taxon>
    </lineage>
</organism>
<evidence type="ECO:0000256" key="1">
    <source>
        <dbReference type="ARBA" id="ARBA00004141"/>
    </source>
</evidence>
<feature type="transmembrane region" description="Helical" evidence="8">
    <location>
        <begin position="394"/>
        <end position="415"/>
    </location>
</feature>
<feature type="transmembrane region" description="Helical" evidence="8">
    <location>
        <begin position="427"/>
        <end position="445"/>
    </location>
</feature>
<dbReference type="InterPro" id="IPR013525">
    <property type="entry name" value="ABC2_TM"/>
</dbReference>
<dbReference type="PROSITE" id="PS50893">
    <property type="entry name" value="ABC_TRANSPORTER_2"/>
    <property type="match status" value="2"/>
</dbReference>
<protein>
    <recommendedName>
        <fullName evidence="9">ABC transporter domain-containing protein</fullName>
    </recommendedName>
</protein>
<feature type="transmembrane region" description="Helical" evidence="8">
    <location>
        <begin position="628"/>
        <end position="650"/>
    </location>
</feature>
<evidence type="ECO:0000313" key="10">
    <source>
        <dbReference type="EMBL" id="KAF4968706.1"/>
    </source>
</evidence>
<proteinExistence type="predicted"/>
<evidence type="ECO:0000259" key="9">
    <source>
        <dbReference type="PROSITE" id="PS50893"/>
    </source>
</evidence>
<keyword evidence="11" id="KW-1185">Reference proteome</keyword>
<dbReference type="GO" id="GO:0140359">
    <property type="term" value="F:ABC-type transporter activity"/>
    <property type="evidence" value="ECO:0007669"/>
    <property type="project" value="InterPro"/>
</dbReference>
<dbReference type="InterPro" id="IPR017871">
    <property type="entry name" value="ABC_transporter-like_CS"/>
</dbReference>
<dbReference type="InterPro" id="IPR027417">
    <property type="entry name" value="P-loop_NTPase"/>
</dbReference>
<gene>
    <name evidence="10" type="ORF">FZEAL_10347</name>
</gene>
<feature type="transmembrane region" description="Helical" evidence="8">
    <location>
        <begin position="1072"/>
        <end position="1091"/>
    </location>
</feature>
<comment type="caution">
    <text evidence="10">The sequence shown here is derived from an EMBL/GenBank/DDBJ whole genome shotgun (WGS) entry which is preliminary data.</text>
</comment>
<evidence type="ECO:0000256" key="4">
    <source>
        <dbReference type="ARBA" id="ARBA00022741"/>
    </source>
</evidence>
<dbReference type="SMART" id="SM00382">
    <property type="entry name" value="AAA"/>
    <property type="match status" value="2"/>
</dbReference>
<feature type="transmembrane region" description="Helical" evidence="8">
    <location>
        <begin position="1259"/>
        <end position="1280"/>
    </location>
</feature>
<feature type="transmembrane region" description="Helical" evidence="8">
    <location>
        <begin position="508"/>
        <end position="533"/>
    </location>
</feature>
<dbReference type="PROSITE" id="PS00211">
    <property type="entry name" value="ABC_TRANSPORTER_1"/>
    <property type="match status" value="2"/>
</dbReference>
<dbReference type="Proteomes" id="UP000635477">
    <property type="component" value="Unassembled WGS sequence"/>
</dbReference>